<dbReference type="InterPro" id="IPR035437">
    <property type="entry name" value="SNase_OB-fold_sf"/>
</dbReference>
<organism evidence="2">
    <name type="scientific">hydrothermal vent metagenome</name>
    <dbReference type="NCBI Taxonomy" id="652676"/>
    <lineage>
        <taxon>unclassified sequences</taxon>
        <taxon>metagenomes</taxon>
        <taxon>ecological metagenomes</taxon>
    </lineage>
</organism>
<dbReference type="Pfam" id="PF00565">
    <property type="entry name" value="SNase"/>
    <property type="match status" value="1"/>
</dbReference>
<evidence type="ECO:0000313" key="2">
    <source>
        <dbReference type="EMBL" id="VAX07490.1"/>
    </source>
</evidence>
<dbReference type="SMART" id="SM00318">
    <property type="entry name" value="SNc"/>
    <property type="match status" value="1"/>
</dbReference>
<name>A0A3B1BAY2_9ZZZZ</name>
<dbReference type="PROSITE" id="PS50830">
    <property type="entry name" value="TNASE_3"/>
    <property type="match status" value="1"/>
</dbReference>
<dbReference type="Gene3D" id="2.40.50.90">
    <property type="match status" value="1"/>
</dbReference>
<protein>
    <recommendedName>
        <fullName evidence="1">TNase-like domain-containing protein</fullName>
    </recommendedName>
</protein>
<gene>
    <name evidence="2" type="ORF">MNBD_GAMMA25-361</name>
</gene>
<dbReference type="SUPFAM" id="SSF50199">
    <property type="entry name" value="Staphylococcal nuclease"/>
    <property type="match status" value="1"/>
</dbReference>
<dbReference type="InterPro" id="IPR016071">
    <property type="entry name" value="Staphylococal_nuclease_OB-fold"/>
</dbReference>
<dbReference type="AlphaFoldDB" id="A0A3B1BAY2"/>
<proteinExistence type="predicted"/>
<dbReference type="EMBL" id="UOFY01000017">
    <property type="protein sequence ID" value="VAX07490.1"/>
    <property type="molecule type" value="Genomic_DNA"/>
</dbReference>
<reference evidence="2" key="1">
    <citation type="submission" date="2018-06" db="EMBL/GenBank/DDBJ databases">
        <authorList>
            <person name="Zhirakovskaya E."/>
        </authorList>
    </citation>
    <scope>NUCLEOTIDE SEQUENCE</scope>
</reference>
<evidence type="ECO:0000259" key="1">
    <source>
        <dbReference type="PROSITE" id="PS50830"/>
    </source>
</evidence>
<accession>A0A3B1BAY2</accession>
<sequence>MQNGNIMSSRIILYCLTLLLPLPALSSTYGGILIDEVTSIYDADTFRVNIKDWPAIIGRHVPIRVRGMDAPEIRGRCPAEKAAAKRAREETVNLLRNAENIELRQLQRGKYFRILAEVYVDGQNLAETLISKKLARPYAGGKRQSWCN</sequence>
<feature type="domain" description="TNase-like" evidence="1">
    <location>
        <begin position="37"/>
        <end position="148"/>
    </location>
</feature>